<evidence type="ECO:0000313" key="1">
    <source>
        <dbReference type="EMBL" id="PKK67854.1"/>
    </source>
</evidence>
<sequence>MEGWKKRILQRGTKIRSGGLLNFEEQKPKDSSPGVFVELAEQVFGANHARGKLANEINDWHPTLVSVHENIKQSYVEHEHGGHWNAPNYQVEDVICIDMKECYPASMRGQGECSPWFKQFGHLTHHLVRVAVEGELPPNDITGFAQWRRMWEDKRLDTYCTSTISSQSSCAIIGKFTQGNKVEEKRLIHRVVIDEGELDFLIQDCIKEGTYASSDKYPLEHILTFSSNEVGGADTSKFQCSHKIPSCAMCEAEVFYSKEAVKEFAKEVKKNTQPSKVVTKESEPLKEEKIREIQPGQWHDKGEKIHGPDPNVVYWPKNRHWESIKNITESIAPSIHDPITRSRVSYLNGGGGSGKTTRTIRIFKDINIIVFTHTNALAKDFQNDREWTPERMGEKKFSQVVIRVQSDLFHEALPVTEKWKYLEGEWKPSDCILSVHLLFQRIAFQKCLELHQAKYSNVPIPLIYRLRDGHKQNCLVQISSSSEKKELVKNDIIHLPLNTLSDKFLQDMLGKEKAIDWELEYAMTIHTSQGMTLKSPQRVWVIDKNLAWDNLIYLAVGRVEYLSQLIRVEAPPLPPEIAQEIEEAKKKRRLEHELRPSIQEKLIRYMGQDKKKGCEFDLTVDYILTLKRIQDILPSVIDF</sequence>
<comment type="caution">
    <text evidence="1">The sequence shown here is derived from an EMBL/GenBank/DDBJ whole genome shotgun (WGS) entry which is preliminary data.</text>
</comment>
<name>A0A2N1N1W0_9GLOM</name>
<dbReference type="VEuPathDB" id="FungiDB:RhiirFUN_001193"/>
<dbReference type="VEuPathDB" id="FungiDB:RhiirFUN_001191"/>
<dbReference type="Proteomes" id="UP000233469">
    <property type="component" value="Unassembled WGS sequence"/>
</dbReference>
<proteinExistence type="predicted"/>
<reference evidence="1 2" key="1">
    <citation type="submission" date="2016-04" db="EMBL/GenBank/DDBJ databases">
        <title>Genome analyses suggest a sexual origin of heterokaryosis in a supposedly ancient asexual fungus.</title>
        <authorList>
            <person name="Ropars J."/>
            <person name="Sedzielewska K."/>
            <person name="Noel J."/>
            <person name="Charron P."/>
            <person name="Farinelli L."/>
            <person name="Marton T."/>
            <person name="Kruger M."/>
            <person name="Pelin A."/>
            <person name="Brachmann A."/>
            <person name="Corradi N."/>
        </authorList>
    </citation>
    <scope>NUCLEOTIDE SEQUENCE [LARGE SCALE GENOMIC DNA]</scope>
    <source>
        <strain evidence="1 2">C2</strain>
    </source>
</reference>
<dbReference type="VEuPathDB" id="FungiDB:RhiirA1_477580"/>
<accession>A0A2N1N1W0</accession>
<dbReference type="VEuPathDB" id="FungiDB:RhiirA1_479546"/>
<organism evidence="1 2">
    <name type="scientific">Rhizophagus irregularis</name>
    <dbReference type="NCBI Taxonomy" id="588596"/>
    <lineage>
        <taxon>Eukaryota</taxon>
        <taxon>Fungi</taxon>
        <taxon>Fungi incertae sedis</taxon>
        <taxon>Mucoromycota</taxon>
        <taxon>Glomeromycotina</taxon>
        <taxon>Glomeromycetes</taxon>
        <taxon>Glomerales</taxon>
        <taxon>Glomeraceae</taxon>
        <taxon>Rhizophagus</taxon>
    </lineage>
</organism>
<reference evidence="1 2" key="2">
    <citation type="submission" date="2017-10" db="EMBL/GenBank/DDBJ databases">
        <title>Extensive intraspecific genome diversity in a model arbuscular mycorrhizal fungus.</title>
        <authorList>
            <person name="Chen E.C.H."/>
            <person name="Morin E."/>
            <person name="Baudet D."/>
            <person name="Noel J."/>
            <person name="Ndikumana S."/>
            <person name="Charron P."/>
            <person name="St-Onge C."/>
            <person name="Giorgi J."/>
            <person name="Grigoriev I.V."/>
            <person name="Roux C."/>
            <person name="Martin F.M."/>
            <person name="Corradi N."/>
        </authorList>
    </citation>
    <scope>NUCLEOTIDE SEQUENCE [LARGE SCALE GENOMIC DNA]</scope>
    <source>
        <strain evidence="1 2">C2</strain>
    </source>
</reference>
<evidence type="ECO:0000313" key="2">
    <source>
        <dbReference type="Proteomes" id="UP000233469"/>
    </source>
</evidence>
<dbReference type="VEuPathDB" id="FungiDB:FUN_008046"/>
<gene>
    <name evidence="1" type="ORF">RhiirC2_782990</name>
</gene>
<dbReference type="VEuPathDB" id="FungiDB:RhiirFUN_001192"/>
<dbReference type="EMBL" id="LLXL01000908">
    <property type="protein sequence ID" value="PKK67854.1"/>
    <property type="molecule type" value="Genomic_DNA"/>
</dbReference>
<dbReference type="AlphaFoldDB" id="A0A2N1N1W0"/>
<protein>
    <submittedName>
        <fullName evidence="1">Uncharacterized protein</fullName>
    </submittedName>
</protein>